<reference evidence="2 3" key="1">
    <citation type="journal article" date="2017" name="BMC Genomics">
        <title>Comparative genomic and phylogenomic analyses of the Bifidobacteriaceae family.</title>
        <authorList>
            <person name="Lugli G.A."/>
            <person name="Milani C."/>
            <person name="Turroni F."/>
            <person name="Duranti S."/>
            <person name="Mancabelli L."/>
            <person name="Mangifesta M."/>
            <person name="Ferrario C."/>
            <person name="Modesto M."/>
            <person name="Mattarelli P."/>
            <person name="Jiri K."/>
            <person name="van Sinderen D."/>
            <person name="Ventura M."/>
        </authorList>
    </citation>
    <scope>NUCLEOTIDE SEQUENCE [LARGE SCALE GENOMIC DNA]</scope>
    <source>
        <strain evidence="2 3">DSM 24744</strain>
    </source>
</reference>
<evidence type="ECO:0000256" key="1">
    <source>
        <dbReference type="SAM" id="MobiDB-lite"/>
    </source>
</evidence>
<name>A0A261ES30_9BIFI</name>
<dbReference type="AlphaFoldDB" id="A0A261ES30"/>
<accession>A0A261ES30</accession>
<gene>
    <name evidence="2" type="ORF">PSSU_1469</name>
</gene>
<feature type="compositionally biased region" description="Polar residues" evidence="1">
    <location>
        <begin position="81"/>
        <end position="90"/>
    </location>
</feature>
<proteinExistence type="predicted"/>
<keyword evidence="3" id="KW-1185">Reference proteome</keyword>
<organism evidence="2 3">
    <name type="scientific">Pseudoscardovia suis</name>
    <dbReference type="NCBI Taxonomy" id="987063"/>
    <lineage>
        <taxon>Bacteria</taxon>
        <taxon>Bacillati</taxon>
        <taxon>Actinomycetota</taxon>
        <taxon>Actinomycetes</taxon>
        <taxon>Bifidobacteriales</taxon>
        <taxon>Bifidobacteriaceae</taxon>
        <taxon>Pseudoscardovia</taxon>
    </lineage>
</organism>
<protein>
    <submittedName>
        <fullName evidence="2">Uncharacterized protein</fullName>
    </submittedName>
</protein>
<dbReference type="Proteomes" id="UP000216454">
    <property type="component" value="Unassembled WGS sequence"/>
</dbReference>
<dbReference type="EMBL" id="MWWQ01000014">
    <property type="protein sequence ID" value="OZG49645.1"/>
    <property type="molecule type" value="Genomic_DNA"/>
</dbReference>
<feature type="region of interest" description="Disordered" evidence="1">
    <location>
        <begin position="1"/>
        <end position="90"/>
    </location>
</feature>
<comment type="caution">
    <text evidence="2">The sequence shown here is derived from an EMBL/GenBank/DDBJ whole genome shotgun (WGS) entry which is preliminary data.</text>
</comment>
<feature type="compositionally biased region" description="Basic residues" evidence="1">
    <location>
        <begin position="1"/>
        <end position="17"/>
    </location>
</feature>
<evidence type="ECO:0000313" key="3">
    <source>
        <dbReference type="Proteomes" id="UP000216454"/>
    </source>
</evidence>
<feature type="compositionally biased region" description="Polar residues" evidence="1">
    <location>
        <begin position="38"/>
        <end position="57"/>
    </location>
</feature>
<sequence>MHPRSRLARSGRHRAHTTRVQGANLRTLDADCPVQEGTGRTQPTSKEQDHTPSTQIGLPTMVPQALIPHRGRKDSHPGAKQVSQDRTQPT</sequence>
<evidence type="ECO:0000313" key="2">
    <source>
        <dbReference type="EMBL" id="OZG49645.1"/>
    </source>
</evidence>